<reference evidence="1" key="1">
    <citation type="submission" date="2019-03" db="EMBL/GenBank/DDBJ databases">
        <title>Single cell metagenomics reveals metabolic interactions within the superorganism composed of flagellate Streblomastix strix and complex community of Bacteroidetes bacteria on its surface.</title>
        <authorList>
            <person name="Treitli S.C."/>
            <person name="Kolisko M."/>
            <person name="Husnik F."/>
            <person name="Keeling P."/>
            <person name="Hampl V."/>
        </authorList>
    </citation>
    <scope>NUCLEOTIDE SEQUENCE</scope>
    <source>
        <strain evidence="1">STM</strain>
    </source>
</reference>
<comment type="caution">
    <text evidence="1">The sequence shown here is derived from an EMBL/GenBank/DDBJ whole genome shotgun (WGS) entry which is preliminary data.</text>
</comment>
<protein>
    <submittedName>
        <fullName evidence="1">Uncharacterized protein</fullName>
    </submittedName>
</protein>
<organism evidence="1">
    <name type="scientific">termite gut metagenome</name>
    <dbReference type="NCBI Taxonomy" id="433724"/>
    <lineage>
        <taxon>unclassified sequences</taxon>
        <taxon>metagenomes</taxon>
        <taxon>organismal metagenomes</taxon>
    </lineage>
</organism>
<dbReference type="EMBL" id="SNRY01010940">
    <property type="protein sequence ID" value="KAA6305143.1"/>
    <property type="molecule type" value="Genomic_DNA"/>
</dbReference>
<name>A0A5J4P9F1_9ZZZZ</name>
<sequence length="66" mass="7484">MSVPETGEFAWAMVGFGNAVIMFQETGSLQEEYPQLKGKFQNTSITFYVKLKGMNSLSVPHFWHLP</sequence>
<proteinExistence type="predicted"/>
<accession>A0A5J4P9F1</accession>
<evidence type="ECO:0000313" key="1">
    <source>
        <dbReference type="EMBL" id="KAA6305143.1"/>
    </source>
</evidence>
<dbReference type="AlphaFoldDB" id="A0A5J4P9F1"/>
<gene>
    <name evidence="1" type="ORF">EZS27_043207</name>
</gene>